<keyword evidence="2" id="KW-0645">Protease</keyword>
<protein>
    <submittedName>
        <fullName evidence="2">D-alanyl-D-alanine carboxypeptidase family protein</fullName>
    </submittedName>
</protein>
<dbReference type="Gene3D" id="3.30.1380.10">
    <property type="match status" value="1"/>
</dbReference>
<dbReference type="Proteomes" id="UP000782843">
    <property type="component" value="Unassembled WGS sequence"/>
</dbReference>
<reference evidence="2" key="2">
    <citation type="journal article" date="2021" name="Microbiome">
        <title>Successional dynamics and alternative stable states in a saline activated sludge microbial community over 9 years.</title>
        <authorList>
            <person name="Wang Y."/>
            <person name="Ye J."/>
            <person name="Ju F."/>
            <person name="Liu L."/>
            <person name="Boyd J.A."/>
            <person name="Deng Y."/>
            <person name="Parks D.H."/>
            <person name="Jiang X."/>
            <person name="Yin X."/>
            <person name="Woodcroft B.J."/>
            <person name="Tyson G.W."/>
            <person name="Hugenholtz P."/>
            <person name="Polz M.F."/>
            <person name="Zhang T."/>
        </authorList>
    </citation>
    <scope>NUCLEOTIDE SEQUENCE</scope>
    <source>
        <strain evidence="2">HKST-UBA10</strain>
    </source>
</reference>
<reference evidence="2" key="1">
    <citation type="submission" date="2020-04" db="EMBL/GenBank/DDBJ databases">
        <authorList>
            <person name="Zhang T."/>
        </authorList>
    </citation>
    <scope>NUCLEOTIDE SEQUENCE</scope>
    <source>
        <strain evidence="2">HKST-UBA10</strain>
    </source>
</reference>
<dbReference type="InterPro" id="IPR003709">
    <property type="entry name" value="VanY-like_core_dom"/>
</dbReference>
<feature type="domain" description="D-alanyl-D-alanine carboxypeptidase-like core" evidence="1">
    <location>
        <begin position="264"/>
        <end position="368"/>
    </location>
</feature>
<accession>A0A955L3F5</accession>
<dbReference type="GO" id="GO:0006508">
    <property type="term" value="P:proteolysis"/>
    <property type="evidence" value="ECO:0007669"/>
    <property type="project" value="InterPro"/>
</dbReference>
<feature type="non-terminal residue" evidence="2">
    <location>
        <position position="1"/>
    </location>
</feature>
<evidence type="ECO:0000313" key="3">
    <source>
        <dbReference type="Proteomes" id="UP000782843"/>
    </source>
</evidence>
<comment type="caution">
    <text evidence="2">The sequence shown here is derived from an EMBL/GenBank/DDBJ whole genome shotgun (WGS) entry which is preliminary data.</text>
</comment>
<keyword evidence="2" id="KW-0121">Carboxypeptidase</keyword>
<sequence length="669" mass="73465">VELHCNATYDSSNNQCNSNHEYGANPKKISDGPCGATTPETPTNTNKTKIISDADWGNAGEYCIGNSIRHCSSQYSCDSIVDPCENVGCSKSSAFSPDKCNKSASSTTSTTQPIITQDQWGGAGDYCLDSSTLAHCTTQSSCTTRSCPQNDCTPAAVKSPDYCFSEKHGQVTNTTSQETTGINNLVASSYNGRSCISDPDCGGTGLVCNDNICKDLSLSGYVYYSEEYQNQYVKPQLTNYSPPPNKSNFVDTASSQYFSGVHSDVKSALDSLLEDSDVSGYLTSCGNCRLFINSGFRSIEDQQKLRDAECIEGQATSSCGVANAGHSQHHSGRALDLYIIKHLTDGKYEYLSVEPLQKDLLEAGFVHPISWDTPHYFLPEPVEVPVQVSANQPPISTLPMIMQKANAQEIDNDTLTFSTGIIDVLESGTYTFDSNEYDFGINDIEFYLSDGEAGRIVLFEDTNKNGVRDDGEGVISDVKTVQLNKTKTIEKYDMSEGWQIISLTHFSKDGVRTAKDLLNSINAQGGIASHIFTYRQGKFYLFSMRENGQYYGNDFNLIPGQAYFVRNYKSTRYFLSGQRIAEPLSVNINPGWNLVSIFNPDKVYTAVEILSQMNNSGLDIKTLSAFDSGKYNSILVNNDEVYGQDYPIDEKSGYFVKSNSSGTIEWTPK</sequence>
<dbReference type="AlphaFoldDB" id="A0A955L3F5"/>
<proteinExistence type="predicted"/>
<name>A0A955L3F5_9BACT</name>
<dbReference type="EMBL" id="JAGQLG010000089">
    <property type="protein sequence ID" value="MCA9382237.1"/>
    <property type="molecule type" value="Genomic_DNA"/>
</dbReference>
<dbReference type="Pfam" id="PF02557">
    <property type="entry name" value="VanY"/>
    <property type="match status" value="1"/>
</dbReference>
<dbReference type="GO" id="GO:0004180">
    <property type="term" value="F:carboxypeptidase activity"/>
    <property type="evidence" value="ECO:0007669"/>
    <property type="project" value="UniProtKB-KW"/>
</dbReference>
<dbReference type="InterPro" id="IPR009045">
    <property type="entry name" value="Zn_M74/Hedgehog-like"/>
</dbReference>
<evidence type="ECO:0000313" key="2">
    <source>
        <dbReference type="EMBL" id="MCA9382237.1"/>
    </source>
</evidence>
<dbReference type="SUPFAM" id="SSF55166">
    <property type="entry name" value="Hedgehog/DD-peptidase"/>
    <property type="match status" value="1"/>
</dbReference>
<evidence type="ECO:0000259" key="1">
    <source>
        <dbReference type="Pfam" id="PF02557"/>
    </source>
</evidence>
<gene>
    <name evidence="2" type="ORF">KC660_02405</name>
</gene>
<keyword evidence="2" id="KW-0378">Hydrolase</keyword>
<organism evidence="2 3">
    <name type="scientific">Candidatus Dojkabacteria bacterium</name>
    <dbReference type="NCBI Taxonomy" id="2099670"/>
    <lineage>
        <taxon>Bacteria</taxon>
        <taxon>Candidatus Dojkabacteria</taxon>
    </lineage>
</organism>